<dbReference type="PANTHER" id="PTHR34354">
    <property type="entry name" value="NADPH-DEPENDENT 7-CYANO-7-DEAZAGUANINE REDUCTASE"/>
    <property type="match status" value="1"/>
</dbReference>
<dbReference type="InterPro" id="IPR029500">
    <property type="entry name" value="QueF"/>
</dbReference>
<dbReference type="InterPro" id="IPR043133">
    <property type="entry name" value="GTP-CH-I_C/QueF"/>
</dbReference>
<dbReference type="GO" id="GO:0008616">
    <property type="term" value="P:tRNA queuosine(34) biosynthetic process"/>
    <property type="evidence" value="ECO:0007669"/>
    <property type="project" value="UniProtKB-KW"/>
</dbReference>
<evidence type="ECO:0000256" key="1">
    <source>
        <dbReference type="ARBA" id="ARBA00022490"/>
    </source>
</evidence>
<dbReference type="Proteomes" id="UP001174909">
    <property type="component" value="Unassembled WGS sequence"/>
</dbReference>
<proteinExistence type="inferred from homology"/>
<comment type="caution">
    <text evidence="5">The sequence shown here is derived from an EMBL/GenBank/DDBJ whole genome shotgun (WGS) entry which is preliminary data.</text>
</comment>
<gene>
    <name evidence="5" type="ORF">GBAR_LOCUS6693</name>
</gene>
<protein>
    <submittedName>
        <fullName evidence="5">NADPH-dependent 7-cyano-7-deazaguanine reductase</fullName>
    </submittedName>
</protein>
<keyword evidence="2" id="KW-0671">Queuosine biosynthesis</keyword>
<evidence type="ECO:0000256" key="4">
    <source>
        <dbReference type="ARBA" id="ARBA00023002"/>
    </source>
</evidence>
<dbReference type="GO" id="GO:0005737">
    <property type="term" value="C:cytoplasm"/>
    <property type="evidence" value="ECO:0007669"/>
    <property type="project" value="InterPro"/>
</dbReference>
<dbReference type="InterPro" id="IPR016856">
    <property type="entry name" value="QueF_type1"/>
</dbReference>
<reference evidence="5" key="1">
    <citation type="submission" date="2023-03" db="EMBL/GenBank/DDBJ databases">
        <authorList>
            <person name="Steffen K."/>
            <person name="Cardenas P."/>
        </authorList>
    </citation>
    <scope>NUCLEOTIDE SEQUENCE</scope>
</reference>
<name>A0AA35REQ8_GEOBA</name>
<dbReference type="SUPFAM" id="SSF55620">
    <property type="entry name" value="Tetrahydrobiopterin biosynthesis enzymes-like"/>
    <property type="match status" value="1"/>
</dbReference>
<dbReference type="AlphaFoldDB" id="A0AA35REQ8"/>
<dbReference type="GO" id="GO:0033739">
    <property type="term" value="F:preQ1 synthase activity"/>
    <property type="evidence" value="ECO:0007669"/>
    <property type="project" value="InterPro"/>
</dbReference>
<evidence type="ECO:0000256" key="3">
    <source>
        <dbReference type="ARBA" id="ARBA00022857"/>
    </source>
</evidence>
<dbReference type="EMBL" id="CASHTH010001009">
    <property type="protein sequence ID" value="CAI8010110.1"/>
    <property type="molecule type" value="Genomic_DNA"/>
</dbReference>
<keyword evidence="3" id="KW-0521">NADP</keyword>
<evidence type="ECO:0000256" key="2">
    <source>
        <dbReference type="ARBA" id="ARBA00022785"/>
    </source>
</evidence>
<dbReference type="Pfam" id="PF14489">
    <property type="entry name" value="QueF"/>
    <property type="match status" value="1"/>
</dbReference>
<keyword evidence="4" id="KW-0560">Oxidoreductase</keyword>
<dbReference type="InterPro" id="IPR050084">
    <property type="entry name" value="NADPH_dep_7-cyano-7-deazaG_red"/>
</dbReference>
<keyword evidence="6" id="KW-1185">Reference proteome</keyword>
<evidence type="ECO:0000313" key="5">
    <source>
        <dbReference type="EMBL" id="CAI8010110.1"/>
    </source>
</evidence>
<accession>A0AA35REQ8</accession>
<sequence>MSQHTGYDDLQTHIRQLKTPAIETWENQYSHRDYTIEITNLEFTAVCPKTGLPDFATLCIAYVPEQHCVELKSLKEYFLFYRDVGIFHEHVVNKVLEDFVEACQPRKAEVVGDFNIRGGIKTVVRATYNAS</sequence>
<dbReference type="HAMAP" id="MF_00818">
    <property type="entry name" value="QueF_type1"/>
    <property type="match status" value="1"/>
</dbReference>
<evidence type="ECO:0000313" key="6">
    <source>
        <dbReference type="Proteomes" id="UP001174909"/>
    </source>
</evidence>
<keyword evidence="1" id="KW-0963">Cytoplasm</keyword>
<dbReference type="Gene3D" id="3.30.1130.10">
    <property type="match status" value="1"/>
</dbReference>
<dbReference type="PANTHER" id="PTHR34354:SF1">
    <property type="entry name" value="NADPH-DEPENDENT 7-CYANO-7-DEAZAGUANINE REDUCTASE"/>
    <property type="match status" value="1"/>
</dbReference>
<organism evidence="5 6">
    <name type="scientific">Geodia barretti</name>
    <name type="common">Barrett's horny sponge</name>
    <dbReference type="NCBI Taxonomy" id="519541"/>
    <lineage>
        <taxon>Eukaryota</taxon>
        <taxon>Metazoa</taxon>
        <taxon>Porifera</taxon>
        <taxon>Demospongiae</taxon>
        <taxon>Heteroscleromorpha</taxon>
        <taxon>Tetractinellida</taxon>
        <taxon>Astrophorina</taxon>
        <taxon>Geodiidae</taxon>
        <taxon>Geodia</taxon>
    </lineage>
</organism>
<dbReference type="PIRSF" id="PIRSF027377">
    <property type="entry name" value="Nitrile_oxidored_QueF"/>
    <property type="match status" value="1"/>
</dbReference>
<dbReference type="NCBIfam" id="TIGR03139">
    <property type="entry name" value="QueF-II"/>
    <property type="match status" value="1"/>
</dbReference>